<feature type="coiled-coil region" evidence="1">
    <location>
        <begin position="1"/>
        <end position="35"/>
    </location>
</feature>
<sequence>MELVKQRLAAIRSEENELREKASKIEENIKTARIDNDKVIQIELQSLHSTEKLLKLKIELATERLNKVLSMLSSQEESASSYEKELKNLNAAQKDLGDKEADLEMQLSNARESSREIQSKYDEALIHLQHIEEAKRKKLAQAELIEKQVEALEKEHSMLKQAWNKAENTDTHVCCLSSQSQFYYRKFGFRQFLRDLVDLKSCIMFADHSFYRKRDGCFY</sequence>
<dbReference type="SUPFAM" id="SSF57997">
    <property type="entry name" value="Tropomyosin"/>
    <property type="match status" value="1"/>
</dbReference>
<reference evidence="2" key="1">
    <citation type="submission" date="2019-05" db="EMBL/GenBank/DDBJ databases">
        <title>Annotation for the trematode Fasciolopsis buski.</title>
        <authorList>
            <person name="Choi Y.-J."/>
        </authorList>
    </citation>
    <scope>NUCLEOTIDE SEQUENCE</scope>
    <source>
        <strain evidence="2">HT</strain>
        <tissue evidence="2">Whole worm</tissue>
    </source>
</reference>
<dbReference type="OrthoDB" id="6250659at2759"/>
<dbReference type="Proteomes" id="UP000728185">
    <property type="component" value="Unassembled WGS sequence"/>
</dbReference>
<protein>
    <submittedName>
        <fullName evidence="2">Uncharacterized protein</fullName>
    </submittedName>
</protein>
<proteinExistence type="predicted"/>
<gene>
    <name evidence="2" type="ORF">FBUS_11666</name>
</gene>
<dbReference type="EMBL" id="LUCM01011005">
    <property type="protein sequence ID" value="KAA0184610.1"/>
    <property type="molecule type" value="Genomic_DNA"/>
</dbReference>
<evidence type="ECO:0000313" key="3">
    <source>
        <dbReference type="Proteomes" id="UP000728185"/>
    </source>
</evidence>
<evidence type="ECO:0000256" key="1">
    <source>
        <dbReference type="SAM" id="Coils"/>
    </source>
</evidence>
<keyword evidence="1" id="KW-0175">Coiled coil</keyword>
<comment type="caution">
    <text evidence="2">The sequence shown here is derived from an EMBL/GenBank/DDBJ whole genome shotgun (WGS) entry which is preliminary data.</text>
</comment>
<feature type="coiled-coil region" evidence="1">
    <location>
        <begin position="72"/>
        <end position="169"/>
    </location>
</feature>
<dbReference type="AlphaFoldDB" id="A0A8E0RLR5"/>
<name>A0A8E0RLR5_9TREM</name>
<organism evidence="2 3">
    <name type="scientific">Fasciolopsis buskii</name>
    <dbReference type="NCBI Taxonomy" id="27845"/>
    <lineage>
        <taxon>Eukaryota</taxon>
        <taxon>Metazoa</taxon>
        <taxon>Spiralia</taxon>
        <taxon>Lophotrochozoa</taxon>
        <taxon>Platyhelminthes</taxon>
        <taxon>Trematoda</taxon>
        <taxon>Digenea</taxon>
        <taxon>Plagiorchiida</taxon>
        <taxon>Echinostomata</taxon>
        <taxon>Echinostomatoidea</taxon>
        <taxon>Fasciolidae</taxon>
        <taxon>Fasciolopsis</taxon>
    </lineage>
</organism>
<evidence type="ECO:0000313" key="2">
    <source>
        <dbReference type="EMBL" id="KAA0184610.1"/>
    </source>
</evidence>
<accession>A0A8E0RLR5</accession>
<keyword evidence="3" id="KW-1185">Reference proteome</keyword>